<sequence length="272" mass="30397">MFLLVPALFLVKNKQNKHDGSGGANFSTEESSWWLLFLKISKILFFLDDKVAQAIKTFSRGSRRLSVGAFDENLNVLRSYANKITASDVCLAQSLATVPPSSKANVTYIRIYEDLDVSVGIFVLKPQASLPLHNHPNMQGILKVLEGRVEVQSYTPLEANQLDSYLMFAQKHEQISADVNSGVCTLEAIRQNLHEIRHGSGSCAAFLDILAPPYTDYPDSDGEERDCFYYQTCGDQCQDGQVVTRLVRIPTPKSYTCDMAEYKGPSVEHLYQ</sequence>
<evidence type="ECO:0000256" key="1">
    <source>
        <dbReference type="ARBA" id="ARBA00022723"/>
    </source>
</evidence>
<proteinExistence type="predicted"/>
<dbReference type="PANTHER" id="PTHR22966:SF61">
    <property type="entry name" value="2-AMINOETHANETHIOL DIOXYGENASE"/>
    <property type="match status" value="1"/>
</dbReference>
<dbReference type="GO" id="GO:0005739">
    <property type="term" value="C:mitochondrion"/>
    <property type="evidence" value="ECO:0007669"/>
    <property type="project" value="TreeGrafter"/>
</dbReference>
<organism evidence="4 5">
    <name type="scientific">Cloeon dipterum</name>
    <dbReference type="NCBI Taxonomy" id="197152"/>
    <lineage>
        <taxon>Eukaryota</taxon>
        <taxon>Metazoa</taxon>
        <taxon>Ecdysozoa</taxon>
        <taxon>Arthropoda</taxon>
        <taxon>Hexapoda</taxon>
        <taxon>Insecta</taxon>
        <taxon>Pterygota</taxon>
        <taxon>Palaeoptera</taxon>
        <taxon>Ephemeroptera</taxon>
        <taxon>Pisciforma</taxon>
        <taxon>Baetidae</taxon>
        <taxon>Cloeon</taxon>
    </lineage>
</organism>
<dbReference type="Gene3D" id="2.60.120.10">
    <property type="entry name" value="Jelly Rolls"/>
    <property type="match status" value="1"/>
</dbReference>
<evidence type="ECO:0008006" key="6">
    <source>
        <dbReference type="Google" id="ProtNLM"/>
    </source>
</evidence>
<evidence type="ECO:0000313" key="4">
    <source>
        <dbReference type="EMBL" id="CAB3384702.1"/>
    </source>
</evidence>
<evidence type="ECO:0000256" key="2">
    <source>
        <dbReference type="ARBA" id="ARBA00023002"/>
    </source>
</evidence>
<dbReference type="Proteomes" id="UP000494165">
    <property type="component" value="Unassembled WGS sequence"/>
</dbReference>
<accession>A0A8S1DX28</accession>
<keyword evidence="2" id="KW-0560">Oxidoreductase</keyword>
<protein>
    <recommendedName>
        <fullName evidence="6">2-aminoethanethiol dioxygenase</fullName>
    </recommendedName>
</protein>
<dbReference type="EMBL" id="CADEPI010000367">
    <property type="protein sequence ID" value="CAB3384702.1"/>
    <property type="molecule type" value="Genomic_DNA"/>
</dbReference>
<dbReference type="OrthoDB" id="271433at2759"/>
<dbReference type="InterPro" id="IPR014710">
    <property type="entry name" value="RmlC-like_jellyroll"/>
</dbReference>
<evidence type="ECO:0000313" key="5">
    <source>
        <dbReference type="Proteomes" id="UP000494165"/>
    </source>
</evidence>
<comment type="caution">
    <text evidence="4">The sequence shown here is derived from an EMBL/GenBank/DDBJ whole genome shotgun (WGS) entry which is preliminary data.</text>
</comment>
<name>A0A8S1DX28_9INSE</name>
<dbReference type="GO" id="GO:0016702">
    <property type="term" value="F:oxidoreductase activity, acting on single donors with incorporation of molecular oxygen, incorporation of two atoms of oxygen"/>
    <property type="evidence" value="ECO:0007669"/>
    <property type="project" value="InterPro"/>
</dbReference>
<dbReference type="SUPFAM" id="SSF51182">
    <property type="entry name" value="RmlC-like cupins"/>
    <property type="match status" value="1"/>
</dbReference>
<gene>
    <name evidence="4" type="ORF">CLODIP_2_CD01093</name>
</gene>
<evidence type="ECO:0000256" key="3">
    <source>
        <dbReference type="ARBA" id="ARBA00023004"/>
    </source>
</evidence>
<keyword evidence="1" id="KW-0479">Metal-binding</keyword>
<dbReference type="InterPro" id="IPR012864">
    <property type="entry name" value="PCO/ADO"/>
</dbReference>
<dbReference type="CDD" id="cd20289">
    <property type="entry name" value="cupin_ADO"/>
    <property type="match status" value="1"/>
</dbReference>
<dbReference type="InterPro" id="IPR011051">
    <property type="entry name" value="RmlC_Cupin_sf"/>
</dbReference>
<dbReference type="PANTHER" id="PTHR22966">
    <property type="entry name" value="2-AMINOETHANETHIOL DIOXYGENASE"/>
    <property type="match status" value="1"/>
</dbReference>
<dbReference type="AlphaFoldDB" id="A0A8S1DX28"/>
<keyword evidence="5" id="KW-1185">Reference proteome</keyword>
<keyword evidence="3" id="KW-0408">Iron</keyword>
<reference evidence="4 5" key="1">
    <citation type="submission" date="2020-04" db="EMBL/GenBank/DDBJ databases">
        <authorList>
            <person name="Alioto T."/>
            <person name="Alioto T."/>
            <person name="Gomez Garrido J."/>
        </authorList>
    </citation>
    <scope>NUCLEOTIDE SEQUENCE [LARGE SCALE GENOMIC DNA]</scope>
</reference>
<dbReference type="GO" id="GO:0046872">
    <property type="term" value="F:metal ion binding"/>
    <property type="evidence" value="ECO:0007669"/>
    <property type="project" value="UniProtKB-KW"/>
</dbReference>
<dbReference type="Pfam" id="PF07847">
    <property type="entry name" value="PCO_ADO"/>
    <property type="match status" value="1"/>
</dbReference>